<organism evidence="1 2">
    <name type="scientific">Lentibacillus populi</name>
    <dbReference type="NCBI Taxonomy" id="1827502"/>
    <lineage>
        <taxon>Bacteria</taxon>
        <taxon>Bacillati</taxon>
        <taxon>Bacillota</taxon>
        <taxon>Bacilli</taxon>
        <taxon>Bacillales</taxon>
        <taxon>Bacillaceae</taxon>
        <taxon>Lentibacillus</taxon>
    </lineage>
</organism>
<evidence type="ECO:0000313" key="1">
    <source>
        <dbReference type="EMBL" id="GGB36897.1"/>
    </source>
</evidence>
<dbReference type="RefSeq" id="WP_088053146.1">
    <property type="nucleotide sequence ID" value="NZ_BMJD01000006.1"/>
</dbReference>
<reference evidence="1" key="1">
    <citation type="journal article" date="2014" name="Int. J. Syst. Evol. Microbiol.">
        <title>Complete genome sequence of Corynebacterium casei LMG S-19264T (=DSM 44701T), isolated from a smear-ripened cheese.</title>
        <authorList>
            <consortium name="US DOE Joint Genome Institute (JGI-PGF)"/>
            <person name="Walter F."/>
            <person name="Albersmeier A."/>
            <person name="Kalinowski J."/>
            <person name="Ruckert C."/>
        </authorList>
    </citation>
    <scope>NUCLEOTIDE SEQUENCE</scope>
    <source>
        <strain evidence="1">CGMCC 1.15454</strain>
    </source>
</reference>
<protein>
    <submittedName>
        <fullName evidence="1">Uncharacterized protein</fullName>
    </submittedName>
</protein>
<name>A0A9W5TW43_9BACI</name>
<dbReference type="AlphaFoldDB" id="A0A9W5TW43"/>
<dbReference type="EMBL" id="BMJD01000006">
    <property type="protein sequence ID" value="GGB36897.1"/>
    <property type="molecule type" value="Genomic_DNA"/>
</dbReference>
<evidence type="ECO:0000313" key="2">
    <source>
        <dbReference type="Proteomes" id="UP000621492"/>
    </source>
</evidence>
<comment type="caution">
    <text evidence="1">The sequence shown here is derived from an EMBL/GenBank/DDBJ whole genome shotgun (WGS) entry which is preliminary data.</text>
</comment>
<accession>A0A9W5TW43</accession>
<gene>
    <name evidence="1" type="ORF">GCM10011409_12960</name>
</gene>
<keyword evidence="2" id="KW-1185">Reference proteome</keyword>
<reference evidence="1" key="2">
    <citation type="submission" date="2020-09" db="EMBL/GenBank/DDBJ databases">
        <authorList>
            <person name="Sun Q."/>
            <person name="Zhou Y."/>
        </authorList>
    </citation>
    <scope>NUCLEOTIDE SEQUENCE</scope>
    <source>
        <strain evidence="1">CGMCC 1.15454</strain>
    </source>
</reference>
<dbReference type="Proteomes" id="UP000621492">
    <property type="component" value="Unassembled WGS sequence"/>
</dbReference>
<sequence>MRNHHVTKWIITVIVLPLLFFMPKTGLTMAVASNEQYTYAEAASSTVNKDQSKQQPITKEEIIAKTNKFMDLLVQDTGNNYKVTNFKTKEALIKAFDQVASKETAEKFIDMYYDEEDDGLYIIPTETPAWLDENNDFNVIQLQKNQVKVVQHSRSALHGVYSIEIDFTYDDGWRITNVDYS</sequence>
<proteinExistence type="predicted"/>